<organism evidence="2 3">
    <name type="scientific">Candidatus Zambryskibacteria bacterium CG10_big_fil_rev_8_21_14_0_10_42_12</name>
    <dbReference type="NCBI Taxonomy" id="1975115"/>
    <lineage>
        <taxon>Bacteria</taxon>
        <taxon>Candidatus Zambryskiibacteriota</taxon>
    </lineage>
</organism>
<accession>A0A2H0QXN7</accession>
<proteinExistence type="predicted"/>
<dbReference type="Proteomes" id="UP000231333">
    <property type="component" value="Unassembled WGS sequence"/>
</dbReference>
<gene>
    <name evidence="2" type="ORF">COV34_00655</name>
</gene>
<protein>
    <submittedName>
        <fullName evidence="2">Uncharacterized protein</fullName>
    </submittedName>
</protein>
<evidence type="ECO:0000313" key="2">
    <source>
        <dbReference type="EMBL" id="PIR38574.1"/>
    </source>
</evidence>
<dbReference type="AlphaFoldDB" id="A0A2H0QXN7"/>
<name>A0A2H0QXN7_9BACT</name>
<comment type="caution">
    <text evidence="2">The sequence shown here is derived from an EMBL/GenBank/DDBJ whole genome shotgun (WGS) entry which is preliminary data.</text>
</comment>
<sequence>MFPQNIIGSDIGYDDKKFEKTHRVHLIVVMSAVLLIATVIWAEGQKKVYAFGRQTAEVLDQAPVYE</sequence>
<keyword evidence="1" id="KW-1133">Transmembrane helix</keyword>
<evidence type="ECO:0000313" key="3">
    <source>
        <dbReference type="Proteomes" id="UP000231333"/>
    </source>
</evidence>
<keyword evidence="1" id="KW-0472">Membrane</keyword>
<dbReference type="EMBL" id="PCXL01000009">
    <property type="protein sequence ID" value="PIR38574.1"/>
    <property type="molecule type" value="Genomic_DNA"/>
</dbReference>
<feature type="transmembrane region" description="Helical" evidence="1">
    <location>
        <begin position="24"/>
        <end position="42"/>
    </location>
</feature>
<evidence type="ECO:0000256" key="1">
    <source>
        <dbReference type="SAM" id="Phobius"/>
    </source>
</evidence>
<reference evidence="2 3" key="1">
    <citation type="submission" date="2017-09" db="EMBL/GenBank/DDBJ databases">
        <title>Depth-based differentiation of microbial function through sediment-hosted aquifers and enrichment of novel symbionts in the deep terrestrial subsurface.</title>
        <authorList>
            <person name="Probst A.J."/>
            <person name="Ladd B."/>
            <person name="Jarett J.K."/>
            <person name="Geller-Mcgrath D.E."/>
            <person name="Sieber C.M."/>
            <person name="Emerson J.B."/>
            <person name="Anantharaman K."/>
            <person name="Thomas B.C."/>
            <person name="Malmstrom R."/>
            <person name="Stieglmeier M."/>
            <person name="Klingl A."/>
            <person name="Woyke T."/>
            <person name="Ryan C.M."/>
            <person name="Banfield J.F."/>
        </authorList>
    </citation>
    <scope>NUCLEOTIDE SEQUENCE [LARGE SCALE GENOMIC DNA]</scope>
    <source>
        <strain evidence="2">CG10_big_fil_rev_8_21_14_0_10_42_12</strain>
    </source>
</reference>
<keyword evidence="1" id="KW-0812">Transmembrane</keyword>